<dbReference type="CDD" id="cd06257">
    <property type="entry name" value="DnaJ"/>
    <property type="match status" value="1"/>
</dbReference>
<dbReference type="Gene3D" id="1.10.287.110">
    <property type="entry name" value="DnaJ domain"/>
    <property type="match status" value="1"/>
</dbReference>
<keyword evidence="4" id="KW-1185">Reference proteome</keyword>
<dbReference type="EC" id="2.7.11.1" evidence="3"/>
<evidence type="ECO:0000256" key="2">
    <source>
        <dbReference type="SAM" id="MobiDB-lite"/>
    </source>
</evidence>
<dbReference type="GO" id="GO:0030136">
    <property type="term" value="C:clathrin-coated vesicle"/>
    <property type="evidence" value="ECO:0007669"/>
    <property type="project" value="UniProtKB-SubCell"/>
</dbReference>
<dbReference type="Pfam" id="PF10409">
    <property type="entry name" value="PTEN_C2"/>
    <property type="match status" value="1"/>
</dbReference>
<reference evidence="3" key="1">
    <citation type="submission" date="2021-02" db="EMBL/GenBank/DDBJ databases">
        <authorList>
            <person name="Bekaert M."/>
        </authorList>
    </citation>
    <scope>NUCLEOTIDE SEQUENCE</scope>
    <source>
        <strain evidence="3">IoA-00</strain>
    </source>
</reference>
<evidence type="ECO:0000313" key="4">
    <source>
        <dbReference type="Proteomes" id="UP000675881"/>
    </source>
</evidence>
<dbReference type="GO" id="GO:0072318">
    <property type="term" value="P:clathrin coat disassembly"/>
    <property type="evidence" value="ECO:0007669"/>
    <property type="project" value="TreeGrafter"/>
</dbReference>
<accession>A0A7R8H395</accession>
<dbReference type="EMBL" id="HG994592">
    <property type="protein sequence ID" value="CAF2826036.1"/>
    <property type="molecule type" value="Genomic_DNA"/>
</dbReference>
<dbReference type="InterPro" id="IPR036869">
    <property type="entry name" value="J_dom_sf"/>
</dbReference>
<dbReference type="AlphaFoldDB" id="A0A7R8H395"/>
<dbReference type="PROSITE" id="PS50076">
    <property type="entry name" value="DNAJ_2"/>
    <property type="match status" value="1"/>
</dbReference>
<dbReference type="PANTHER" id="PTHR23172">
    <property type="entry name" value="AUXILIN/CYCLIN G-ASSOCIATED KINASE-RELATED"/>
    <property type="match status" value="1"/>
</dbReference>
<dbReference type="PANTHER" id="PTHR23172:SF19">
    <property type="entry name" value="J DOMAIN-CONTAINING PROTEIN"/>
    <property type="match status" value="1"/>
</dbReference>
<dbReference type="GO" id="GO:0030276">
    <property type="term" value="F:clathrin binding"/>
    <property type="evidence" value="ECO:0007669"/>
    <property type="project" value="TreeGrafter"/>
</dbReference>
<keyword evidence="3" id="KW-0808">Transferase</keyword>
<dbReference type="Gene3D" id="2.60.40.1110">
    <property type="match status" value="1"/>
</dbReference>
<feature type="region of interest" description="Disordered" evidence="2">
    <location>
        <begin position="271"/>
        <end position="299"/>
    </location>
</feature>
<dbReference type="SUPFAM" id="SSF46565">
    <property type="entry name" value="Chaperone J-domain"/>
    <property type="match status" value="1"/>
</dbReference>
<name>A0A7R8H395_LEPSM</name>
<dbReference type="InterPro" id="IPR014020">
    <property type="entry name" value="Tensin_C2-dom"/>
</dbReference>
<dbReference type="PROSITE" id="PS51182">
    <property type="entry name" value="C2_TENSIN"/>
    <property type="match status" value="1"/>
</dbReference>
<sequence>MDFNCLTERVAVMSEPGESPVDRNYVEDIKAMMETRYPGHYMIFSLSEMSLSKFPTGTVIQHHWKKGRNVVVISCHNGKSNSALLAGAILLQTTLLSSVKDYIKYFSLRHAEPELSASKCSLLQNFQTLLLQQDLNFINVEPIEITKIIMEPVPLFNRSKDGVRPYIEIYSGSGLIYSSNMDQEHNHDKVYNLYDDEVVLSFRHKIEIPEGDVHGIVYHSRTVGLGKILSSPTLIPIYYPLRTWMFHPPPVELFLITSEFPSILSDRAKRNHEPLSSTADHSTDLSDNPKAASSNDLNGLADNFLDINTQKDTQPPEPSNFPTESKQDLLKNNFEDDFNDLLNDVKIDPGKEKTTKAKVSSAGPNYFDSSYFNQTTTETNGNTNSKVQDDFSDLLGDFTSSSSSSNANGPQTIGAMRQKKVVADMSPEEGKVHVWVNGKERNIRALLVSLHTVLWPGSKWTACGMHQLVSKSDVKKSYRKACLAIHPDKHTGTDKENLSKMIFIELNDAWTEFENSCI</sequence>
<dbReference type="SUPFAM" id="SSF52799">
    <property type="entry name" value="(Phosphotyrosine protein) phosphatases II"/>
    <property type="match status" value="1"/>
</dbReference>
<evidence type="ECO:0000313" key="3">
    <source>
        <dbReference type="EMBL" id="CAF2826036.1"/>
    </source>
</evidence>
<proteinExistence type="predicted"/>
<dbReference type="OrthoDB" id="1717591at2759"/>
<dbReference type="FunFam" id="1.10.287.110:FF:000002">
    <property type="entry name" value="putative tyrosine-protein phosphatase auxilin isoform X2"/>
    <property type="match status" value="1"/>
</dbReference>
<dbReference type="GO" id="GO:0004674">
    <property type="term" value="F:protein serine/threonine kinase activity"/>
    <property type="evidence" value="ECO:0007669"/>
    <property type="project" value="UniProtKB-EC"/>
</dbReference>
<dbReference type="Proteomes" id="UP000675881">
    <property type="component" value="Chromosome 13"/>
</dbReference>
<comment type="subcellular location">
    <subcellularLocation>
        <location evidence="1">Cytoplasmic vesicle</location>
        <location evidence="1">Clathrin-coated vesicle</location>
    </subcellularLocation>
</comment>
<dbReference type="GO" id="GO:0072583">
    <property type="term" value="P:clathrin-dependent endocytosis"/>
    <property type="evidence" value="ECO:0007669"/>
    <property type="project" value="TreeGrafter"/>
</dbReference>
<organism evidence="3 4">
    <name type="scientific">Lepeophtheirus salmonis</name>
    <name type="common">Salmon louse</name>
    <name type="synonym">Caligus salmonis</name>
    <dbReference type="NCBI Taxonomy" id="72036"/>
    <lineage>
        <taxon>Eukaryota</taxon>
        <taxon>Metazoa</taxon>
        <taxon>Ecdysozoa</taxon>
        <taxon>Arthropoda</taxon>
        <taxon>Crustacea</taxon>
        <taxon>Multicrustacea</taxon>
        <taxon>Hexanauplia</taxon>
        <taxon>Copepoda</taxon>
        <taxon>Siphonostomatoida</taxon>
        <taxon>Caligidae</taxon>
        <taxon>Lepeophtheirus</taxon>
    </lineage>
</organism>
<dbReference type="InterPro" id="IPR029021">
    <property type="entry name" value="Prot-tyrosine_phosphatase-like"/>
</dbReference>
<dbReference type="InterPro" id="IPR001623">
    <property type="entry name" value="DnaJ_domain"/>
</dbReference>
<protein>
    <submittedName>
        <fullName evidence="3">GAK</fullName>
        <ecNumber evidence="3">2.7.11.1</ecNumber>
    </submittedName>
</protein>
<dbReference type="Gene3D" id="3.90.190.10">
    <property type="entry name" value="Protein tyrosine phosphatase superfamily"/>
    <property type="match status" value="1"/>
</dbReference>
<gene>
    <name evidence="3" type="ORF">LSAA_3940</name>
</gene>
<evidence type="ECO:0000256" key="1">
    <source>
        <dbReference type="ARBA" id="ARBA00004132"/>
    </source>
</evidence>